<accession>A0AAN9KX66</accession>
<evidence type="ECO:0008006" key="4">
    <source>
        <dbReference type="Google" id="ProtNLM"/>
    </source>
</evidence>
<dbReference type="PANTHER" id="PTHR33132">
    <property type="entry name" value="OSJNBB0118P14.9 PROTEIN"/>
    <property type="match status" value="1"/>
</dbReference>
<proteinExistence type="predicted"/>
<evidence type="ECO:0000313" key="3">
    <source>
        <dbReference type="Proteomes" id="UP001367508"/>
    </source>
</evidence>
<feature type="region of interest" description="Disordered" evidence="1">
    <location>
        <begin position="46"/>
        <end position="95"/>
    </location>
</feature>
<evidence type="ECO:0000256" key="1">
    <source>
        <dbReference type="SAM" id="MobiDB-lite"/>
    </source>
</evidence>
<organism evidence="2 3">
    <name type="scientific">Canavalia gladiata</name>
    <name type="common">Sword bean</name>
    <name type="synonym">Dolichos gladiatus</name>
    <dbReference type="NCBI Taxonomy" id="3824"/>
    <lineage>
        <taxon>Eukaryota</taxon>
        <taxon>Viridiplantae</taxon>
        <taxon>Streptophyta</taxon>
        <taxon>Embryophyta</taxon>
        <taxon>Tracheophyta</taxon>
        <taxon>Spermatophyta</taxon>
        <taxon>Magnoliopsida</taxon>
        <taxon>eudicotyledons</taxon>
        <taxon>Gunneridae</taxon>
        <taxon>Pentapetalae</taxon>
        <taxon>rosids</taxon>
        <taxon>fabids</taxon>
        <taxon>Fabales</taxon>
        <taxon>Fabaceae</taxon>
        <taxon>Papilionoideae</taxon>
        <taxon>50 kb inversion clade</taxon>
        <taxon>NPAAA clade</taxon>
        <taxon>indigoferoid/millettioid clade</taxon>
        <taxon>Phaseoleae</taxon>
        <taxon>Canavalia</taxon>
    </lineage>
</organism>
<feature type="compositionally biased region" description="Low complexity" evidence="1">
    <location>
        <begin position="49"/>
        <end position="58"/>
    </location>
</feature>
<dbReference type="EMBL" id="JAYMYQ010000006">
    <property type="protein sequence ID" value="KAK7325274.1"/>
    <property type="molecule type" value="Genomic_DNA"/>
</dbReference>
<dbReference type="Proteomes" id="UP001367508">
    <property type="component" value="Unassembled WGS sequence"/>
</dbReference>
<protein>
    <recommendedName>
        <fullName evidence="4">Serine-rich protein-like protein</fullName>
    </recommendedName>
</protein>
<feature type="region of interest" description="Disordered" evidence="1">
    <location>
        <begin position="1"/>
        <end position="22"/>
    </location>
</feature>
<feature type="compositionally biased region" description="Polar residues" evidence="1">
    <location>
        <begin position="67"/>
        <end position="95"/>
    </location>
</feature>
<dbReference type="AlphaFoldDB" id="A0AAN9KX66"/>
<feature type="region of interest" description="Disordered" evidence="1">
    <location>
        <begin position="162"/>
        <end position="188"/>
    </location>
</feature>
<name>A0AAN9KX66_CANGL</name>
<sequence length="188" mass="20728">MAVASPSSRSQTSPRSYSSAFASTSTATFSPQAYSSSVAANVRVHGHRSSVSSTVRLSVEQRPESPGSRSMTVTSKKQRKNNAVPSTSSQKRTCLCSPTTHPGSFRCAYHKQLAEQQERKRQQRASSKLNLLRSAMKNSLVRIGAVEGELVKRTLTSLIRPSSHHLRRREAFQPKPSRLSLMPKSQDM</sequence>
<dbReference type="PANTHER" id="PTHR33132:SF135">
    <property type="entry name" value="OS02G0799700 PROTEIN"/>
    <property type="match status" value="1"/>
</dbReference>
<reference evidence="2 3" key="1">
    <citation type="submission" date="2024-01" db="EMBL/GenBank/DDBJ databases">
        <title>The genomes of 5 underutilized Papilionoideae crops provide insights into root nodulation and disease resistanc.</title>
        <authorList>
            <person name="Jiang F."/>
        </authorList>
    </citation>
    <scope>NUCLEOTIDE SEQUENCE [LARGE SCALE GENOMIC DNA]</scope>
    <source>
        <strain evidence="2">LVBAO_FW01</strain>
        <tissue evidence="2">Leaves</tissue>
    </source>
</reference>
<comment type="caution">
    <text evidence="2">The sequence shown here is derived from an EMBL/GenBank/DDBJ whole genome shotgun (WGS) entry which is preliminary data.</text>
</comment>
<gene>
    <name evidence="2" type="ORF">VNO77_29433</name>
</gene>
<keyword evidence="3" id="KW-1185">Reference proteome</keyword>
<evidence type="ECO:0000313" key="2">
    <source>
        <dbReference type="EMBL" id="KAK7325274.1"/>
    </source>
</evidence>